<dbReference type="InterPro" id="IPR050768">
    <property type="entry name" value="UPF0353/GerABKA_families"/>
</dbReference>
<reference evidence="3" key="1">
    <citation type="submission" date="2021-08" db="EMBL/GenBank/DDBJ databases">
        <title>Comparative analyses of Brucepasteria parasyntrophica and Teretinema zuelzerae.</title>
        <authorList>
            <person name="Song Y."/>
            <person name="Brune A."/>
        </authorList>
    </citation>
    <scope>NUCLEOTIDE SEQUENCE</scope>
    <source>
        <strain evidence="3">DSM 1903</strain>
    </source>
</reference>
<comment type="caution">
    <text evidence="3">The sequence shown here is derived from an EMBL/GenBank/DDBJ whole genome shotgun (WGS) entry which is preliminary data.</text>
</comment>
<feature type="transmembrane region" description="Helical" evidence="1">
    <location>
        <begin position="12"/>
        <end position="28"/>
    </location>
</feature>
<keyword evidence="1" id="KW-0472">Membrane</keyword>
<proteinExistence type="predicted"/>
<dbReference type="PANTHER" id="PTHR22550:SF14">
    <property type="entry name" value="VWFA DOMAIN-CONTAINING PROTEIN"/>
    <property type="match status" value="1"/>
</dbReference>
<evidence type="ECO:0000313" key="4">
    <source>
        <dbReference type="Proteomes" id="UP001198163"/>
    </source>
</evidence>
<dbReference type="SMART" id="SM00327">
    <property type="entry name" value="VWA"/>
    <property type="match status" value="1"/>
</dbReference>
<protein>
    <submittedName>
        <fullName evidence="3">VWA domain-containing protein</fullName>
    </submittedName>
</protein>
<dbReference type="SUPFAM" id="SSF53300">
    <property type="entry name" value="vWA-like"/>
    <property type="match status" value="1"/>
</dbReference>
<name>A0AAE3JI58_9SPIR</name>
<evidence type="ECO:0000313" key="3">
    <source>
        <dbReference type="EMBL" id="MCD1653878.1"/>
    </source>
</evidence>
<dbReference type="EMBL" id="JAINWA010000001">
    <property type="protein sequence ID" value="MCD1653878.1"/>
    <property type="molecule type" value="Genomic_DNA"/>
</dbReference>
<evidence type="ECO:0000256" key="1">
    <source>
        <dbReference type="SAM" id="Phobius"/>
    </source>
</evidence>
<dbReference type="AlphaFoldDB" id="A0AAE3JI58"/>
<dbReference type="RefSeq" id="WP_230753435.1">
    <property type="nucleotide sequence ID" value="NZ_JAINWA010000001.1"/>
</dbReference>
<feature type="transmembrane region" description="Helical" evidence="1">
    <location>
        <begin position="320"/>
        <end position="340"/>
    </location>
</feature>
<sequence>MMNLFTNPEMLFLAAVPFPAWIVSISRWKRFRSALRILENSRLSAGGSLVYSGRGSEEPESSEKSASRRFFIRSIMYSLAWFFLVAAAAGPRWGVSMVATRQEGSSVIFLMDISRSMTASDLSPDRLAYASRYASLLLQQMEGVSCGVVLSRGESVLAVPLTEDHQSISILFDSLSPVLLSAPGSSIAQGVKVAVDSFPSASSSSRTLIVLSDGDGTESEAAAAGAYARSAGVVLAVIGIGTEEGAYINVLPSAEEPRFENMTLGSGVLRSLADSGTPGSFYAAATDAGSAWRVLECVSSSGMTASRLVQTEKTVNRSGFFILLSLVSFMLALIAGGRWCKK</sequence>
<dbReference type="Gene3D" id="3.40.50.410">
    <property type="entry name" value="von Willebrand factor, type A domain"/>
    <property type="match status" value="1"/>
</dbReference>
<organism evidence="3 4">
    <name type="scientific">Teretinema zuelzerae</name>
    <dbReference type="NCBI Taxonomy" id="156"/>
    <lineage>
        <taxon>Bacteria</taxon>
        <taxon>Pseudomonadati</taxon>
        <taxon>Spirochaetota</taxon>
        <taxon>Spirochaetia</taxon>
        <taxon>Spirochaetales</taxon>
        <taxon>Treponemataceae</taxon>
        <taxon>Teretinema</taxon>
    </lineage>
</organism>
<dbReference type="Pfam" id="PF13519">
    <property type="entry name" value="VWA_2"/>
    <property type="match status" value="1"/>
</dbReference>
<dbReference type="PANTHER" id="PTHR22550">
    <property type="entry name" value="SPORE GERMINATION PROTEIN"/>
    <property type="match status" value="1"/>
</dbReference>
<evidence type="ECO:0000259" key="2">
    <source>
        <dbReference type="PROSITE" id="PS50234"/>
    </source>
</evidence>
<accession>A0AAE3JI58</accession>
<keyword evidence="1" id="KW-1133">Transmembrane helix</keyword>
<dbReference type="PROSITE" id="PS50234">
    <property type="entry name" value="VWFA"/>
    <property type="match status" value="1"/>
</dbReference>
<gene>
    <name evidence="3" type="ORF">K7J14_04085</name>
</gene>
<feature type="transmembrane region" description="Helical" evidence="1">
    <location>
        <begin position="70"/>
        <end position="90"/>
    </location>
</feature>
<feature type="domain" description="VWFA" evidence="2">
    <location>
        <begin position="106"/>
        <end position="308"/>
    </location>
</feature>
<keyword evidence="1" id="KW-0812">Transmembrane</keyword>
<dbReference type="InterPro" id="IPR036465">
    <property type="entry name" value="vWFA_dom_sf"/>
</dbReference>
<keyword evidence="4" id="KW-1185">Reference proteome</keyword>
<dbReference type="InterPro" id="IPR002035">
    <property type="entry name" value="VWF_A"/>
</dbReference>
<dbReference type="Proteomes" id="UP001198163">
    <property type="component" value="Unassembled WGS sequence"/>
</dbReference>